<dbReference type="AlphaFoldDB" id="A0A8G2BDR2"/>
<dbReference type="EMBL" id="FNBW01000001">
    <property type="protein sequence ID" value="SDF06153.1"/>
    <property type="molecule type" value="Genomic_DNA"/>
</dbReference>
<evidence type="ECO:0000313" key="10">
    <source>
        <dbReference type="Proteomes" id="UP000198615"/>
    </source>
</evidence>
<dbReference type="Proteomes" id="UP000198615">
    <property type="component" value="Unassembled WGS sequence"/>
</dbReference>
<gene>
    <name evidence="9" type="ORF">SAMN05660686_00087</name>
</gene>
<sequence length="249" mass="26605">MTGLAPLLIAAVAGGALLGGLASGLAGFAFAATTLGIYTHIVPAPLISPLIVACSLAVQLQIMPMLWRRLDWRAAVPFVIGGVIGVPLGVWLLSRMSPDTFRLFAGVVLIVYATSALASRRMPSVRIENRTVDGLIGWAGGVLGGFAGLSGVVPTIWCSLRRWPKDRQRSVFQLFNTAMHIATLTGYAMAGRLTVEVGQLFLVALPAAWLGGWLGFRVYRRIDDQAFARVLLILLGFSGVTMVVPHLVR</sequence>
<evidence type="ECO:0000256" key="7">
    <source>
        <dbReference type="ARBA" id="ARBA00023136"/>
    </source>
</evidence>
<evidence type="ECO:0000256" key="4">
    <source>
        <dbReference type="ARBA" id="ARBA00022475"/>
    </source>
</evidence>
<feature type="transmembrane region" description="Helical" evidence="8">
    <location>
        <begin position="171"/>
        <end position="191"/>
    </location>
</feature>
<dbReference type="InterPro" id="IPR002781">
    <property type="entry name" value="TM_pro_TauE-like"/>
</dbReference>
<dbReference type="PANTHER" id="PTHR30269">
    <property type="entry name" value="TRANSMEMBRANE PROTEIN YFCA"/>
    <property type="match status" value="1"/>
</dbReference>
<feature type="transmembrane region" description="Helical" evidence="8">
    <location>
        <begin position="100"/>
        <end position="118"/>
    </location>
</feature>
<dbReference type="InterPro" id="IPR052017">
    <property type="entry name" value="TSUP"/>
</dbReference>
<reference evidence="9 10" key="1">
    <citation type="submission" date="2016-10" db="EMBL/GenBank/DDBJ databases">
        <authorList>
            <person name="Varghese N."/>
            <person name="Submissions S."/>
        </authorList>
    </citation>
    <scope>NUCLEOTIDE SEQUENCE [LARGE SCALE GENOMIC DNA]</scope>
    <source>
        <strain evidence="9 10">DSM 18839</strain>
    </source>
</reference>
<evidence type="ECO:0000256" key="5">
    <source>
        <dbReference type="ARBA" id="ARBA00022692"/>
    </source>
</evidence>
<keyword evidence="10" id="KW-1185">Reference proteome</keyword>
<proteinExistence type="inferred from homology"/>
<evidence type="ECO:0000256" key="2">
    <source>
        <dbReference type="ARBA" id="ARBA00009142"/>
    </source>
</evidence>
<accession>A0A8G2BDR2</accession>
<keyword evidence="4 8" id="KW-1003">Cell membrane</keyword>
<name>A0A8G2BDR2_9PROT</name>
<dbReference type="Pfam" id="PF01925">
    <property type="entry name" value="TauE"/>
    <property type="match status" value="1"/>
</dbReference>
<evidence type="ECO:0000256" key="3">
    <source>
        <dbReference type="ARBA" id="ARBA00022448"/>
    </source>
</evidence>
<comment type="similarity">
    <text evidence="2 8">Belongs to the 4-toluene sulfonate uptake permease (TSUP) (TC 2.A.102) family.</text>
</comment>
<feature type="transmembrane region" description="Helical" evidence="8">
    <location>
        <begin position="226"/>
        <end position="248"/>
    </location>
</feature>
<feature type="transmembrane region" description="Helical" evidence="8">
    <location>
        <begin position="74"/>
        <end position="94"/>
    </location>
</feature>
<evidence type="ECO:0000256" key="8">
    <source>
        <dbReference type="RuleBase" id="RU363041"/>
    </source>
</evidence>
<comment type="caution">
    <text evidence="9">The sequence shown here is derived from an EMBL/GenBank/DDBJ whole genome shotgun (WGS) entry which is preliminary data.</text>
</comment>
<feature type="transmembrane region" description="Helical" evidence="8">
    <location>
        <begin position="41"/>
        <end position="62"/>
    </location>
</feature>
<evidence type="ECO:0000313" key="9">
    <source>
        <dbReference type="EMBL" id="SDF06153.1"/>
    </source>
</evidence>
<comment type="subcellular location">
    <subcellularLocation>
        <location evidence="1 8">Cell membrane</location>
        <topology evidence="1 8">Multi-pass membrane protein</topology>
    </subcellularLocation>
</comment>
<dbReference type="GO" id="GO:0005886">
    <property type="term" value="C:plasma membrane"/>
    <property type="evidence" value="ECO:0007669"/>
    <property type="project" value="UniProtKB-SubCell"/>
</dbReference>
<organism evidence="9 10">
    <name type="scientific">Thalassobaculum litoreum DSM 18839</name>
    <dbReference type="NCBI Taxonomy" id="1123362"/>
    <lineage>
        <taxon>Bacteria</taxon>
        <taxon>Pseudomonadati</taxon>
        <taxon>Pseudomonadota</taxon>
        <taxon>Alphaproteobacteria</taxon>
        <taxon>Rhodospirillales</taxon>
        <taxon>Thalassobaculaceae</taxon>
        <taxon>Thalassobaculum</taxon>
    </lineage>
</organism>
<keyword evidence="7 8" id="KW-0472">Membrane</keyword>
<dbReference type="PANTHER" id="PTHR30269:SF37">
    <property type="entry name" value="MEMBRANE TRANSPORTER PROTEIN"/>
    <property type="match status" value="1"/>
</dbReference>
<evidence type="ECO:0000256" key="6">
    <source>
        <dbReference type="ARBA" id="ARBA00022989"/>
    </source>
</evidence>
<keyword evidence="6 8" id="KW-1133">Transmembrane helix</keyword>
<feature type="transmembrane region" description="Helical" evidence="8">
    <location>
        <begin position="197"/>
        <end position="219"/>
    </location>
</feature>
<keyword evidence="5 8" id="KW-0812">Transmembrane</keyword>
<evidence type="ECO:0000256" key="1">
    <source>
        <dbReference type="ARBA" id="ARBA00004651"/>
    </source>
</evidence>
<protein>
    <recommendedName>
        <fullName evidence="8">Probable membrane transporter protein</fullName>
    </recommendedName>
</protein>
<keyword evidence="3" id="KW-0813">Transport</keyword>